<proteinExistence type="predicted"/>
<dbReference type="AlphaFoldDB" id="A0A9D5BFI7"/>
<dbReference type="InterPro" id="IPR003871">
    <property type="entry name" value="RFA1B/D_OB_1st"/>
</dbReference>
<dbReference type="EMBL" id="JAMSHJ010000001">
    <property type="protein sequence ID" value="KAI5442705.1"/>
    <property type="molecule type" value="Genomic_DNA"/>
</dbReference>
<dbReference type="CDD" id="cd04481">
    <property type="entry name" value="RPA1_DBD_B_like"/>
    <property type="match status" value="1"/>
</dbReference>
<name>A0A9D5BFI7_PEA</name>
<protein>
    <recommendedName>
        <fullName evidence="1">Replication protein A 70 kDa DNA-binding subunit B/D first OB fold domain-containing protein</fullName>
    </recommendedName>
</protein>
<organism evidence="2 3">
    <name type="scientific">Pisum sativum</name>
    <name type="common">Garden pea</name>
    <name type="synonym">Lathyrus oleraceus</name>
    <dbReference type="NCBI Taxonomy" id="3888"/>
    <lineage>
        <taxon>Eukaryota</taxon>
        <taxon>Viridiplantae</taxon>
        <taxon>Streptophyta</taxon>
        <taxon>Embryophyta</taxon>
        <taxon>Tracheophyta</taxon>
        <taxon>Spermatophyta</taxon>
        <taxon>Magnoliopsida</taxon>
        <taxon>eudicotyledons</taxon>
        <taxon>Gunneridae</taxon>
        <taxon>Pentapetalae</taxon>
        <taxon>rosids</taxon>
        <taxon>fabids</taxon>
        <taxon>Fabales</taxon>
        <taxon>Fabaceae</taxon>
        <taxon>Papilionoideae</taxon>
        <taxon>50 kb inversion clade</taxon>
        <taxon>NPAAA clade</taxon>
        <taxon>Hologalegina</taxon>
        <taxon>IRL clade</taxon>
        <taxon>Fabeae</taxon>
        <taxon>Lathyrus</taxon>
    </lineage>
</organism>
<evidence type="ECO:0000259" key="1">
    <source>
        <dbReference type="Pfam" id="PF02721"/>
    </source>
</evidence>
<evidence type="ECO:0000313" key="2">
    <source>
        <dbReference type="EMBL" id="KAI5442705.1"/>
    </source>
</evidence>
<dbReference type="CDD" id="cd04480">
    <property type="entry name" value="RPA1_DBD_A_like"/>
    <property type="match status" value="1"/>
</dbReference>
<evidence type="ECO:0000313" key="3">
    <source>
        <dbReference type="Proteomes" id="UP001058974"/>
    </source>
</evidence>
<feature type="domain" description="Replication protein A 70 kDa DNA-binding subunit B/D first OB fold" evidence="1">
    <location>
        <begin position="67"/>
        <end position="157"/>
    </location>
</feature>
<keyword evidence="3" id="KW-1185">Reference proteome</keyword>
<comment type="caution">
    <text evidence="2">The sequence shown here is derived from an EMBL/GenBank/DDBJ whole genome shotgun (WGS) entry which is preliminary data.</text>
</comment>
<dbReference type="Proteomes" id="UP001058974">
    <property type="component" value="Chromosome 1"/>
</dbReference>
<dbReference type="InterPro" id="IPR012340">
    <property type="entry name" value="NA-bd_OB-fold"/>
</dbReference>
<dbReference type="SUPFAM" id="SSF50249">
    <property type="entry name" value="Nucleic acid-binding proteins"/>
    <property type="match status" value="1"/>
</dbReference>
<accession>A0A9D5BFI7</accession>
<dbReference type="Gramene" id="Psat01G0165800-T1">
    <property type="protein sequence ID" value="KAI5442705.1"/>
    <property type="gene ID" value="KIW84_011658"/>
</dbReference>
<dbReference type="Gene3D" id="2.40.50.140">
    <property type="entry name" value="Nucleic acid-binding proteins"/>
    <property type="match status" value="1"/>
</dbReference>
<dbReference type="Pfam" id="PF02721">
    <property type="entry name" value="DUF223"/>
    <property type="match status" value="1"/>
</dbReference>
<reference evidence="2 3" key="1">
    <citation type="journal article" date="2022" name="Nat. Genet.">
        <title>Improved pea reference genome and pan-genome highlight genomic features and evolutionary characteristics.</title>
        <authorList>
            <person name="Yang T."/>
            <person name="Liu R."/>
            <person name="Luo Y."/>
            <person name="Hu S."/>
            <person name="Wang D."/>
            <person name="Wang C."/>
            <person name="Pandey M.K."/>
            <person name="Ge S."/>
            <person name="Xu Q."/>
            <person name="Li N."/>
            <person name="Li G."/>
            <person name="Huang Y."/>
            <person name="Saxena R.K."/>
            <person name="Ji Y."/>
            <person name="Li M."/>
            <person name="Yan X."/>
            <person name="He Y."/>
            <person name="Liu Y."/>
            <person name="Wang X."/>
            <person name="Xiang C."/>
            <person name="Varshney R.K."/>
            <person name="Ding H."/>
            <person name="Gao S."/>
            <person name="Zong X."/>
        </authorList>
    </citation>
    <scope>NUCLEOTIDE SEQUENCE [LARGE SCALE GENOMIC DNA]</scope>
    <source>
        <strain evidence="2 3">cv. Zhongwan 6</strain>
    </source>
</reference>
<sequence>MQNSFTTTHALFQSHSVKRKCDGGETIFTSSLFCLSPVVIQEELFPFFCFIHLILRFRRLQVMARPFEKIVDINEIKELWKVAVKVHHKWTVISNNKEHIELIFVDAEGIDVHVIVPTTLKAMFDSILLVNNTYTMTNFLPQSNDLMFKTSEHPYVIRNDTLNCTLWETYAVKFMNYVQMNKDGGPIIIMLQYAKVKAGGKYPFSVSNTYNITNLLINEDVPDIVEFRNSSISQIENELTWRRKRFDEIYIQFEELHNSCSVKDKNTRLLIMESSVNLVNGPKGKPVAEVEDTVVDDQVNLKGLMQGCKEAPSHISISTASDSSDENKIGDESIDEDLYNRPRFVV</sequence>
<gene>
    <name evidence="2" type="ORF">KIW84_011658</name>
</gene>